<dbReference type="AlphaFoldDB" id="A0A9X1MVC0"/>
<evidence type="ECO:0000256" key="1">
    <source>
        <dbReference type="SAM" id="SignalP"/>
    </source>
</evidence>
<protein>
    <recommendedName>
        <fullName evidence="4">Lipoprotein</fullName>
    </recommendedName>
</protein>
<feature type="chain" id="PRO_5040990330" description="Lipoprotein" evidence="1">
    <location>
        <begin position="21"/>
        <end position="158"/>
    </location>
</feature>
<dbReference type="PROSITE" id="PS51257">
    <property type="entry name" value="PROKAR_LIPOPROTEIN"/>
    <property type="match status" value="1"/>
</dbReference>
<organism evidence="2 3">
    <name type="scientific">Limnobaculum eriocheiris</name>
    <dbReference type="NCBI Taxonomy" id="2897391"/>
    <lineage>
        <taxon>Bacteria</taxon>
        <taxon>Pseudomonadati</taxon>
        <taxon>Pseudomonadota</taxon>
        <taxon>Gammaproteobacteria</taxon>
        <taxon>Enterobacterales</taxon>
        <taxon>Budviciaceae</taxon>
        <taxon>Limnobaculum</taxon>
    </lineage>
</organism>
<keyword evidence="1" id="KW-0732">Signal</keyword>
<comment type="caution">
    <text evidence="2">The sequence shown here is derived from an EMBL/GenBank/DDBJ whole genome shotgun (WGS) entry which is preliminary data.</text>
</comment>
<feature type="signal peptide" evidence="1">
    <location>
        <begin position="1"/>
        <end position="20"/>
    </location>
</feature>
<keyword evidence="3" id="KW-1185">Reference proteome</keyword>
<evidence type="ECO:0008006" key="4">
    <source>
        <dbReference type="Google" id="ProtNLM"/>
    </source>
</evidence>
<evidence type="ECO:0000313" key="2">
    <source>
        <dbReference type="EMBL" id="MCD1126236.1"/>
    </source>
</evidence>
<proteinExistence type="predicted"/>
<sequence length="158" mass="16762">MNTAKLICALAVTAAISGCAGTYKAPVTKPVVVSRATNLSQDAIIKASKSALISDGYQISSYDDKTGFVSTAPRDLRLSAAQADCGKTMGLDYLKDKRTKTRVSYGVIYEAGLVTVKANIEGEYKPGSVTQDITLTCVSHGTLENELLDKVISTASRY</sequence>
<reference evidence="2" key="1">
    <citation type="submission" date="2021-11" db="EMBL/GenBank/DDBJ databases">
        <title>Jinshanibacter sp. isolated from one year old Eriocheir sinensis.</title>
        <authorList>
            <person name="Li J.-Y."/>
            <person name="He W."/>
            <person name="Gao T.-H."/>
        </authorList>
    </citation>
    <scope>NUCLEOTIDE SEQUENCE</scope>
    <source>
        <strain evidence="2">LJY008</strain>
    </source>
</reference>
<name>A0A9X1MVC0_9GAMM</name>
<dbReference type="Proteomes" id="UP001139171">
    <property type="component" value="Unassembled WGS sequence"/>
</dbReference>
<accession>A0A9X1MVC0</accession>
<gene>
    <name evidence="2" type="ORF">LPW36_09515</name>
</gene>
<evidence type="ECO:0000313" key="3">
    <source>
        <dbReference type="Proteomes" id="UP001139171"/>
    </source>
</evidence>
<dbReference type="RefSeq" id="WP_219290883.1">
    <property type="nucleotide sequence ID" value="NZ_JAJNAG010000018.1"/>
</dbReference>
<dbReference type="EMBL" id="JAJNAG010000018">
    <property type="protein sequence ID" value="MCD1126236.1"/>
    <property type="molecule type" value="Genomic_DNA"/>
</dbReference>